<name>A0A916ZJI0_9SPHN</name>
<dbReference type="RefSeq" id="WP_188761236.1">
    <property type="nucleotide sequence ID" value="NZ_BMJM01000001.1"/>
</dbReference>
<dbReference type="InterPro" id="IPR029045">
    <property type="entry name" value="ClpP/crotonase-like_dom_sf"/>
</dbReference>
<keyword evidence="3" id="KW-1185">Reference proteome</keyword>
<dbReference type="Gene3D" id="1.10.12.10">
    <property type="entry name" value="Lyase 2-enoyl-coa Hydratase, Chain A, domain 2"/>
    <property type="match status" value="1"/>
</dbReference>
<dbReference type="EMBL" id="BMJM01000001">
    <property type="protein sequence ID" value="GGE01001.1"/>
    <property type="molecule type" value="Genomic_DNA"/>
</dbReference>
<comment type="caution">
    <text evidence="2">The sequence shown here is derived from an EMBL/GenBank/DDBJ whole genome shotgun (WGS) entry which is preliminary data.</text>
</comment>
<dbReference type="PANTHER" id="PTHR42964:SF1">
    <property type="entry name" value="POLYKETIDE BIOSYNTHESIS ENOYL-COA HYDRATASE PKSH-RELATED"/>
    <property type="match status" value="1"/>
</dbReference>
<evidence type="ECO:0000313" key="3">
    <source>
        <dbReference type="Proteomes" id="UP000635071"/>
    </source>
</evidence>
<accession>A0A916ZJI0</accession>
<proteinExistence type="inferred from homology"/>
<reference evidence="2" key="1">
    <citation type="journal article" date="2014" name="Int. J. Syst. Evol. Microbiol.">
        <title>Complete genome sequence of Corynebacterium casei LMG S-19264T (=DSM 44701T), isolated from a smear-ripened cheese.</title>
        <authorList>
            <consortium name="US DOE Joint Genome Institute (JGI-PGF)"/>
            <person name="Walter F."/>
            <person name="Albersmeier A."/>
            <person name="Kalinowski J."/>
            <person name="Ruckert C."/>
        </authorList>
    </citation>
    <scope>NUCLEOTIDE SEQUENCE</scope>
    <source>
        <strain evidence="2">CGMCC 1.15519</strain>
    </source>
</reference>
<gene>
    <name evidence="2" type="ORF">GCM10011529_04090</name>
</gene>
<dbReference type="Gene3D" id="3.90.226.10">
    <property type="entry name" value="2-enoyl-CoA Hydratase, Chain A, domain 1"/>
    <property type="match status" value="1"/>
</dbReference>
<protein>
    <submittedName>
        <fullName evidence="2">Methylglutaconyl-CoA hydratase</fullName>
    </submittedName>
</protein>
<organism evidence="2 3">
    <name type="scientific">Sandarakinorhabdus glacialis</name>
    <dbReference type="NCBI Taxonomy" id="1614636"/>
    <lineage>
        <taxon>Bacteria</taxon>
        <taxon>Pseudomonadati</taxon>
        <taxon>Pseudomonadota</taxon>
        <taxon>Alphaproteobacteria</taxon>
        <taxon>Sphingomonadales</taxon>
        <taxon>Sphingosinicellaceae</taxon>
        <taxon>Sandarakinorhabdus</taxon>
    </lineage>
</organism>
<dbReference type="InterPro" id="IPR014748">
    <property type="entry name" value="Enoyl-CoA_hydra_C"/>
</dbReference>
<evidence type="ECO:0000256" key="1">
    <source>
        <dbReference type="ARBA" id="ARBA00005254"/>
    </source>
</evidence>
<dbReference type="AlphaFoldDB" id="A0A916ZJI0"/>
<comment type="similarity">
    <text evidence="1">Belongs to the enoyl-CoA hydratase/isomerase family.</text>
</comment>
<reference evidence="2" key="2">
    <citation type="submission" date="2020-09" db="EMBL/GenBank/DDBJ databases">
        <authorList>
            <person name="Sun Q."/>
            <person name="Zhou Y."/>
        </authorList>
    </citation>
    <scope>NUCLEOTIDE SEQUENCE</scope>
    <source>
        <strain evidence="2">CGMCC 1.15519</strain>
    </source>
</reference>
<dbReference type="Pfam" id="PF00378">
    <property type="entry name" value="ECH_1"/>
    <property type="match status" value="1"/>
</dbReference>
<dbReference type="SUPFAM" id="SSF52096">
    <property type="entry name" value="ClpP/crotonase"/>
    <property type="match status" value="1"/>
</dbReference>
<sequence length="259" mass="27262">MLTNTIDDRGIARVTLDRPERHNAFDEALIAAITDAFQSLGKNPAVRAIILSGNGKSFCAGADIAWMRRAGGWTAAENRADALKLSDMLQTIDTCPKPVIALVHGNVAGGGVGLVACADMVVAIEGAQFRLSEVRLGLTPATISPFVVAKTGASHARRWFLTAEGFGATEAKAMNLVHETAPDAATADAIIANWLVHLAAAAPGAVADAKTLVADVAGRPIDKSLREITADRIAARRTSDEGREGLAAFFDKRKPEWNA</sequence>
<evidence type="ECO:0000313" key="2">
    <source>
        <dbReference type="EMBL" id="GGE01001.1"/>
    </source>
</evidence>
<dbReference type="PANTHER" id="PTHR42964">
    <property type="entry name" value="ENOYL-COA HYDRATASE"/>
    <property type="match status" value="1"/>
</dbReference>
<dbReference type="CDD" id="cd06558">
    <property type="entry name" value="crotonase-like"/>
    <property type="match status" value="1"/>
</dbReference>
<dbReference type="InterPro" id="IPR051683">
    <property type="entry name" value="Enoyl-CoA_Hydratase/Isomerase"/>
</dbReference>
<dbReference type="InterPro" id="IPR001753">
    <property type="entry name" value="Enoyl-CoA_hydra/iso"/>
</dbReference>
<dbReference type="GO" id="GO:0003824">
    <property type="term" value="F:catalytic activity"/>
    <property type="evidence" value="ECO:0007669"/>
    <property type="project" value="UniProtKB-ARBA"/>
</dbReference>
<dbReference type="Proteomes" id="UP000635071">
    <property type="component" value="Unassembled WGS sequence"/>
</dbReference>